<proteinExistence type="predicted"/>
<sequence precursor="true">MYWLLVLALALVNIGGLFSVALTLTKGAAAGGALETLLKLALLDAVSFWLLRQLRDR</sequence>
<dbReference type="HOGENOM" id="CLU_2989151_0_0_0"/>
<dbReference type="EMBL" id="CP002454">
    <property type="protein sequence ID" value="ADV68237.1"/>
    <property type="molecule type" value="Genomic_DNA"/>
</dbReference>
<dbReference type="STRING" id="709986.Deima_2604"/>
<keyword evidence="1" id="KW-1133">Transmembrane helix</keyword>
<reference evidence="3" key="2">
    <citation type="submission" date="2011-01" db="EMBL/GenBank/DDBJ databases">
        <title>The complete genome of Deinococcus maricopensis DSM 21211.</title>
        <authorList>
            <consortium name="US DOE Joint Genome Institute (JGI-PGF)"/>
            <person name="Lucas S."/>
            <person name="Copeland A."/>
            <person name="Lapidus A."/>
            <person name="Goodwin L."/>
            <person name="Pitluck S."/>
            <person name="Kyrpides N."/>
            <person name="Mavromatis K."/>
            <person name="Pagani I."/>
            <person name="Ivanova N."/>
            <person name="Ovchinnikova G."/>
            <person name="Zeytun A."/>
            <person name="Detter J.C."/>
            <person name="Han C."/>
            <person name="Land M."/>
            <person name="Hauser L."/>
            <person name="Markowitz V."/>
            <person name="Cheng J.-F."/>
            <person name="Hugenholtz P."/>
            <person name="Woyke T."/>
            <person name="Wu D."/>
            <person name="Pukall R."/>
            <person name="Gehrich-Schroeter G."/>
            <person name="Brambilla E."/>
            <person name="Klenk H.-P."/>
            <person name="Eisen J.A."/>
        </authorList>
    </citation>
    <scope>NUCLEOTIDE SEQUENCE [LARGE SCALE GENOMIC DNA]</scope>
    <source>
        <strain evidence="3">DSM 21211 / LMG 22137 / NRRL B-23946 / LB-34</strain>
    </source>
</reference>
<keyword evidence="1" id="KW-0472">Membrane</keyword>
<gene>
    <name evidence="2" type="ordered locus">Deima_2604</name>
</gene>
<name>E8UAZ8_DEIML</name>
<evidence type="ECO:0000313" key="3">
    <source>
        <dbReference type="Proteomes" id="UP000008635"/>
    </source>
</evidence>
<dbReference type="RefSeq" id="WP_013557741.1">
    <property type="nucleotide sequence ID" value="NC_014958.1"/>
</dbReference>
<evidence type="ECO:0000256" key="1">
    <source>
        <dbReference type="SAM" id="Phobius"/>
    </source>
</evidence>
<keyword evidence="3" id="KW-1185">Reference proteome</keyword>
<dbReference type="KEGG" id="dmr:Deima_2604"/>
<keyword evidence="1" id="KW-0812">Transmembrane</keyword>
<organism evidence="2 3">
    <name type="scientific">Deinococcus maricopensis (strain DSM 21211 / LMG 22137 / NRRL B-23946 / LB-34)</name>
    <dbReference type="NCBI Taxonomy" id="709986"/>
    <lineage>
        <taxon>Bacteria</taxon>
        <taxon>Thermotogati</taxon>
        <taxon>Deinococcota</taxon>
        <taxon>Deinococci</taxon>
        <taxon>Deinococcales</taxon>
        <taxon>Deinococcaceae</taxon>
        <taxon>Deinococcus</taxon>
    </lineage>
</organism>
<feature type="transmembrane region" description="Helical" evidence="1">
    <location>
        <begin position="29"/>
        <end position="51"/>
    </location>
</feature>
<evidence type="ECO:0000313" key="2">
    <source>
        <dbReference type="EMBL" id="ADV68237.1"/>
    </source>
</evidence>
<dbReference type="AlphaFoldDB" id="E8UAZ8"/>
<reference evidence="2 3" key="1">
    <citation type="journal article" date="2011" name="Stand. Genomic Sci.">
        <title>Complete genome sequence of Deinococcus maricopensis type strain (LB-34).</title>
        <authorList>
            <person name="Pukall R."/>
            <person name="Zeytun A."/>
            <person name="Lucas S."/>
            <person name="Lapidus A."/>
            <person name="Hammon N."/>
            <person name="Deshpande S."/>
            <person name="Nolan M."/>
            <person name="Cheng J.F."/>
            <person name="Pitluck S."/>
            <person name="Liolios K."/>
            <person name="Pagani I."/>
            <person name="Mikhailova N."/>
            <person name="Ivanova N."/>
            <person name="Mavromatis K."/>
            <person name="Pati A."/>
            <person name="Tapia R."/>
            <person name="Han C."/>
            <person name="Goodwin L."/>
            <person name="Chen A."/>
            <person name="Palaniappan K."/>
            <person name="Land M."/>
            <person name="Hauser L."/>
            <person name="Chang Y.J."/>
            <person name="Jeffries C.D."/>
            <person name="Brambilla E.M."/>
            <person name="Rohde M."/>
            <person name="Goker M."/>
            <person name="Detter J.C."/>
            <person name="Woyke T."/>
            <person name="Bristow J."/>
            <person name="Eisen J.A."/>
            <person name="Markowitz V."/>
            <person name="Hugenholtz P."/>
            <person name="Kyrpides N.C."/>
            <person name="Klenk H.P."/>
        </authorList>
    </citation>
    <scope>NUCLEOTIDE SEQUENCE [LARGE SCALE GENOMIC DNA]</scope>
    <source>
        <strain evidence="3">DSM 21211 / LMG 22137 / NRRL B-23946 / LB-34</strain>
    </source>
</reference>
<protein>
    <submittedName>
        <fullName evidence="2">Uncharacterized protein</fullName>
    </submittedName>
</protein>
<accession>E8UAZ8</accession>
<dbReference type="Proteomes" id="UP000008635">
    <property type="component" value="Chromosome"/>
</dbReference>